<sequence>MELIFEIVWVIIVEVFGKYITDSITKDVMVILRRSKFMESFFSVIGYIIFGSIVGYVSMLVFPKFLLKNHSLQMANLVFIPIISALIICFVSNWRKKLPLFKIEFEIFISAYVFAFTVSFIRYCFLDITKPFW</sequence>
<organism evidence="2 3">
    <name type="scientific">Leptospira neocaledonica</name>
    <dbReference type="NCBI Taxonomy" id="2023192"/>
    <lineage>
        <taxon>Bacteria</taxon>
        <taxon>Pseudomonadati</taxon>
        <taxon>Spirochaetota</taxon>
        <taxon>Spirochaetia</taxon>
        <taxon>Leptospirales</taxon>
        <taxon>Leptospiraceae</taxon>
        <taxon>Leptospira</taxon>
    </lineage>
</organism>
<evidence type="ECO:0000256" key="1">
    <source>
        <dbReference type="SAM" id="Phobius"/>
    </source>
</evidence>
<keyword evidence="1" id="KW-1133">Transmembrane helix</keyword>
<comment type="caution">
    <text evidence="2">The sequence shown here is derived from an EMBL/GenBank/DDBJ whole genome shotgun (WGS) entry which is preliminary data.</text>
</comment>
<accession>A0A2M9ZTA0</accession>
<feature type="transmembrane region" description="Helical" evidence="1">
    <location>
        <begin position="41"/>
        <end position="62"/>
    </location>
</feature>
<protein>
    <submittedName>
        <fullName evidence="2">Uncharacterized protein</fullName>
    </submittedName>
</protein>
<keyword evidence="1" id="KW-0812">Transmembrane</keyword>
<reference evidence="2 3" key="1">
    <citation type="submission" date="2017-07" db="EMBL/GenBank/DDBJ databases">
        <title>Leptospira spp. isolated from tropical soils.</title>
        <authorList>
            <person name="Thibeaux R."/>
            <person name="Iraola G."/>
            <person name="Ferres I."/>
            <person name="Bierque E."/>
            <person name="Girault D."/>
            <person name="Soupe-Gilbert M.-E."/>
            <person name="Picardeau M."/>
            <person name="Goarant C."/>
        </authorList>
    </citation>
    <scope>NUCLEOTIDE SEQUENCE [LARGE SCALE GENOMIC DNA]</scope>
    <source>
        <strain evidence="2 3">ES4-C-A1</strain>
    </source>
</reference>
<feature type="transmembrane region" description="Helical" evidence="1">
    <location>
        <begin position="107"/>
        <end position="125"/>
    </location>
</feature>
<keyword evidence="1" id="KW-0472">Membrane</keyword>
<gene>
    <name evidence="2" type="ORF">CH365_19485</name>
</gene>
<proteinExistence type="predicted"/>
<dbReference type="EMBL" id="NPEA01000016">
    <property type="protein sequence ID" value="PJZ75307.1"/>
    <property type="molecule type" value="Genomic_DNA"/>
</dbReference>
<feature type="transmembrane region" description="Helical" evidence="1">
    <location>
        <begin position="74"/>
        <end position="95"/>
    </location>
</feature>
<evidence type="ECO:0000313" key="3">
    <source>
        <dbReference type="Proteomes" id="UP000231843"/>
    </source>
</evidence>
<dbReference type="AlphaFoldDB" id="A0A2M9ZTA0"/>
<keyword evidence="3" id="KW-1185">Reference proteome</keyword>
<name>A0A2M9ZTA0_9LEPT</name>
<evidence type="ECO:0000313" key="2">
    <source>
        <dbReference type="EMBL" id="PJZ75307.1"/>
    </source>
</evidence>
<dbReference type="Proteomes" id="UP000231843">
    <property type="component" value="Unassembled WGS sequence"/>
</dbReference>